<dbReference type="STRING" id="415015.SAMN05660462_00263"/>
<protein>
    <submittedName>
        <fullName evidence="2">Uncharacterized protein</fullName>
    </submittedName>
</protein>
<evidence type="ECO:0000313" key="3">
    <source>
        <dbReference type="Proteomes" id="UP000198625"/>
    </source>
</evidence>
<keyword evidence="1" id="KW-0812">Transmembrane</keyword>
<name>A0A1H3KQH5_9FIRM</name>
<organism evidence="2 3">
    <name type="scientific">Proteiniborus ethanoligenes</name>
    <dbReference type="NCBI Taxonomy" id="415015"/>
    <lineage>
        <taxon>Bacteria</taxon>
        <taxon>Bacillati</taxon>
        <taxon>Bacillota</taxon>
        <taxon>Clostridia</taxon>
        <taxon>Eubacteriales</taxon>
        <taxon>Proteiniborus</taxon>
    </lineage>
</organism>
<dbReference type="RefSeq" id="WP_176967817.1">
    <property type="nucleotide sequence ID" value="NZ_FNQE01000002.1"/>
</dbReference>
<gene>
    <name evidence="2" type="ORF">SAMN05660462_00263</name>
</gene>
<dbReference type="AlphaFoldDB" id="A0A1H3KQH5"/>
<dbReference type="EMBL" id="FNQE01000002">
    <property type="protein sequence ID" value="SDY53924.1"/>
    <property type="molecule type" value="Genomic_DNA"/>
</dbReference>
<evidence type="ECO:0000313" key="2">
    <source>
        <dbReference type="EMBL" id="SDY53924.1"/>
    </source>
</evidence>
<proteinExistence type="predicted"/>
<keyword evidence="1" id="KW-0472">Membrane</keyword>
<dbReference type="Proteomes" id="UP000198625">
    <property type="component" value="Unassembled WGS sequence"/>
</dbReference>
<feature type="transmembrane region" description="Helical" evidence="1">
    <location>
        <begin position="32"/>
        <end position="51"/>
    </location>
</feature>
<keyword evidence="3" id="KW-1185">Reference proteome</keyword>
<reference evidence="3" key="1">
    <citation type="submission" date="2016-10" db="EMBL/GenBank/DDBJ databases">
        <authorList>
            <person name="Varghese N."/>
            <person name="Submissions S."/>
        </authorList>
    </citation>
    <scope>NUCLEOTIDE SEQUENCE [LARGE SCALE GENOMIC DNA]</scope>
    <source>
        <strain evidence="3">DSM 21650</strain>
    </source>
</reference>
<accession>A0A1H3KQH5</accession>
<keyword evidence="1" id="KW-1133">Transmembrane helix</keyword>
<evidence type="ECO:0000256" key="1">
    <source>
        <dbReference type="SAM" id="Phobius"/>
    </source>
</evidence>
<sequence>MKNKNIWLLLLSLGLCSSTILIDRFIVDIPDWLAIILALIAIISLVGFFFTNRVLKK</sequence>